<evidence type="ECO:0000256" key="5">
    <source>
        <dbReference type="ARBA" id="ARBA00022605"/>
    </source>
</evidence>
<comment type="catalytic activity">
    <reaction evidence="10">
        <text>L-histidinol phosphate + 2-oxoglutarate = 3-(imidazol-4-yl)-2-oxopropyl phosphate + L-glutamate</text>
        <dbReference type="Rhea" id="RHEA:23744"/>
        <dbReference type="ChEBI" id="CHEBI:16810"/>
        <dbReference type="ChEBI" id="CHEBI:29985"/>
        <dbReference type="ChEBI" id="CHEBI:57766"/>
        <dbReference type="ChEBI" id="CHEBI:57980"/>
        <dbReference type="EC" id="2.6.1.9"/>
    </reaction>
</comment>
<proteinExistence type="inferred from homology"/>
<dbReference type="OrthoDB" id="2015537at2759"/>
<dbReference type="GO" id="GO:0000105">
    <property type="term" value="P:L-histidine biosynthetic process"/>
    <property type="evidence" value="ECO:0007669"/>
    <property type="project" value="UniProtKB-KW"/>
</dbReference>
<dbReference type="Gene3D" id="3.90.1150.10">
    <property type="entry name" value="Aspartate Aminotransferase, domain 1"/>
    <property type="match status" value="1"/>
</dbReference>
<dbReference type="InterPro" id="IPR015421">
    <property type="entry name" value="PyrdxlP-dep_Trfase_major"/>
</dbReference>
<dbReference type="PANTHER" id="PTHR42885">
    <property type="entry name" value="HISTIDINOL-PHOSPHATE AMINOTRANSFERASE-RELATED"/>
    <property type="match status" value="1"/>
</dbReference>
<evidence type="ECO:0000256" key="7">
    <source>
        <dbReference type="ARBA" id="ARBA00022898"/>
    </source>
</evidence>
<dbReference type="InterPro" id="IPR004839">
    <property type="entry name" value="Aminotransferase_I/II_large"/>
</dbReference>
<keyword evidence="6" id="KW-0808">Transferase</keyword>
<dbReference type="STRING" id="946362.F2U8A5"/>
<keyword evidence="7" id="KW-0663">Pyridoxal phosphate</keyword>
<dbReference type="HAMAP" id="MF_01023">
    <property type="entry name" value="HisC_aminotrans_2"/>
    <property type="match status" value="1"/>
</dbReference>
<evidence type="ECO:0000256" key="10">
    <source>
        <dbReference type="ARBA" id="ARBA00047481"/>
    </source>
</evidence>
<evidence type="ECO:0000256" key="4">
    <source>
        <dbReference type="ARBA" id="ARBA00022576"/>
    </source>
</evidence>
<dbReference type="SUPFAM" id="SSF53383">
    <property type="entry name" value="PLP-dependent transferases"/>
    <property type="match status" value="1"/>
</dbReference>
<feature type="domain" description="Aminotransferase class I/classII large" evidence="11">
    <location>
        <begin position="41"/>
        <end position="361"/>
    </location>
</feature>
<evidence type="ECO:0000256" key="3">
    <source>
        <dbReference type="ARBA" id="ARBA00012748"/>
    </source>
</evidence>
<keyword evidence="13" id="KW-1185">Reference proteome</keyword>
<dbReference type="Proteomes" id="UP000007799">
    <property type="component" value="Unassembled WGS sequence"/>
</dbReference>
<evidence type="ECO:0000259" key="11">
    <source>
        <dbReference type="Pfam" id="PF00155"/>
    </source>
</evidence>
<dbReference type="GO" id="GO:0004400">
    <property type="term" value="F:histidinol-phosphate transaminase activity"/>
    <property type="evidence" value="ECO:0007669"/>
    <property type="project" value="UniProtKB-EC"/>
</dbReference>
<dbReference type="KEGG" id="sre:PTSG_04348"/>
<dbReference type="CDD" id="cd00609">
    <property type="entry name" value="AAT_like"/>
    <property type="match status" value="1"/>
</dbReference>
<dbReference type="eggNOG" id="KOG0633">
    <property type="taxonomic scope" value="Eukaryota"/>
</dbReference>
<comment type="pathway">
    <text evidence="2">Amino-acid biosynthesis; L-histidine biosynthesis; L-histidine from 5-phospho-alpha-D-ribose 1-diphosphate: step 7/9.</text>
</comment>
<dbReference type="OMA" id="NFVQFGR"/>
<evidence type="ECO:0000313" key="12">
    <source>
        <dbReference type="EMBL" id="EGD72613.1"/>
    </source>
</evidence>
<dbReference type="Pfam" id="PF00155">
    <property type="entry name" value="Aminotran_1_2"/>
    <property type="match status" value="1"/>
</dbReference>
<dbReference type="InterPro" id="IPR015422">
    <property type="entry name" value="PyrdxlP-dep_Trfase_small"/>
</dbReference>
<evidence type="ECO:0000313" key="13">
    <source>
        <dbReference type="Proteomes" id="UP000007799"/>
    </source>
</evidence>
<organism evidence="13">
    <name type="scientific">Salpingoeca rosetta (strain ATCC 50818 / BSB-021)</name>
    <dbReference type="NCBI Taxonomy" id="946362"/>
    <lineage>
        <taxon>Eukaryota</taxon>
        <taxon>Choanoflagellata</taxon>
        <taxon>Craspedida</taxon>
        <taxon>Salpingoecidae</taxon>
        <taxon>Salpingoeca</taxon>
    </lineage>
</organism>
<accession>F2U8A5</accession>
<evidence type="ECO:0000256" key="2">
    <source>
        <dbReference type="ARBA" id="ARBA00005011"/>
    </source>
</evidence>
<dbReference type="PANTHER" id="PTHR42885:SF2">
    <property type="entry name" value="HISTIDINOL-PHOSPHATE AMINOTRANSFERASE"/>
    <property type="match status" value="1"/>
</dbReference>
<dbReference type="GO" id="GO:0030170">
    <property type="term" value="F:pyridoxal phosphate binding"/>
    <property type="evidence" value="ECO:0007669"/>
    <property type="project" value="InterPro"/>
</dbReference>
<evidence type="ECO:0000256" key="8">
    <source>
        <dbReference type="ARBA" id="ARBA00023102"/>
    </source>
</evidence>
<dbReference type="GeneID" id="16075019"/>
<name>F2U8A5_SALR5</name>
<dbReference type="InParanoid" id="F2U8A5"/>
<dbReference type="RefSeq" id="XP_004994436.1">
    <property type="nucleotide sequence ID" value="XM_004994379.1"/>
</dbReference>
<gene>
    <name evidence="12" type="ORF">PTSG_04348</name>
</gene>
<dbReference type="Gene3D" id="3.40.640.10">
    <property type="entry name" value="Type I PLP-dependent aspartate aminotransferase-like (Major domain)"/>
    <property type="match status" value="1"/>
</dbReference>
<dbReference type="NCBIfam" id="TIGR01141">
    <property type="entry name" value="hisC"/>
    <property type="match status" value="1"/>
</dbReference>
<evidence type="ECO:0000256" key="1">
    <source>
        <dbReference type="ARBA" id="ARBA00001933"/>
    </source>
</evidence>
<dbReference type="EMBL" id="GL832964">
    <property type="protein sequence ID" value="EGD72613.1"/>
    <property type="molecule type" value="Genomic_DNA"/>
</dbReference>
<sequence>MSSNNVSDITRFVAPHLAKATYKGVETVEAIAKEVGLPVEKLVKLNANENVYGAPQQVLDAITKVQHHVYPDPSQVKLRKAVAGLMGVTPENVCCGAGSDDLLDIIIRMVNPKAIVTSTPTFGMYSFLGSVANVDVINVPRNDDFTVDVDAVRQAIRDNGAKIAFLASPNNPTGTLLPNADVETLAQEDCLIIVDEAYADFCDETAMSLFGKHDNLIICRTMSKWAGLAGLRLGFAVAHKDLVSVMMAIKQPYNVNTAAEAAGLAAIEHREAIMVTVRAMRQERDRLFNELKQFSWLRPIPSSANFTLIEVTGDRSAHDVYMALRKRGIIIRFFGSQGGNLNNFIRISAGKPEHTDAVLAALKAIEQDA</sequence>
<dbReference type="InterPro" id="IPR005861">
    <property type="entry name" value="HisP_aminotrans"/>
</dbReference>
<reference evidence="12" key="1">
    <citation type="submission" date="2009-08" db="EMBL/GenBank/DDBJ databases">
        <title>Annotation of Salpingoeca rosetta.</title>
        <authorList>
            <consortium name="The Broad Institute Genome Sequencing Platform"/>
            <person name="Russ C."/>
            <person name="Cuomo C."/>
            <person name="Burger G."/>
            <person name="Gray M.W."/>
            <person name="Holland P.W.H."/>
            <person name="King N."/>
            <person name="Lang F.B.F."/>
            <person name="Roger A.J."/>
            <person name="Ruiz-Trillo I."/>
            <person name="Young S.K."/>
            <person name="Zeng Q."/>
            <person name="Gargeya S."/>
            <person name="Alvarado L."/>
            <person name="Berlin A."/>
            <person name="Chapman S.B."/>
            <person name="Chen Z."/>
            <person name="Freedman E."/>
            <person name="Gellesch M."/>
            <person name="Goldberg J."/>
            <person name="Griggs A."/>
            <person name="Gujja S."/>
            <person name="Heilman E."/>
            <person name="Heiman D."/>
            <person name="Howarth C."/>
            <person name="Mehta T."/>
            <person name="Neiman D."/>
            <person name="Pearson M."/>
            <person name="Roberts A."/>
            <person name="Saif S."/>
            <person name="Shea T."/>
            <person name="Shenoy N."/>
            <person name="Sisk P."/>
            <person name="Stolte C."/>
            <person name="Sykes S."/>
            <person name="White J."/>
            <person name="Yandava C."/>
            <person name="Haas B."/>
            <person name="Nusbaum C."/>
            <person name="Birren B."/>
        </authorList>
    </citation>
    <scope>NUCLEOTIDE SEQUENCE [LARGE SCALE GENOMIC DNA]</scope>
    <source>
        <strain evidence="12">ATCC 50818</strain>
    </source>
</reference>
<dbReference type="InterPro" id="IPR015424">
    <property type="entry name" value="PyrdxlP-dep_Trfase"/>
</dbReference>
<protein>
    <recommendedName>
        <fullName evidence="3">histidinol-phosphate transaminase</fullName>
        <ecNumber evidence="3">2.6.1.9</ecNumber>
    </recommendedName>
    <alternativeName>
        <fullName evidence="9">Imidazole acetol-phosphate transaminase</fullName>
    </alternativeName>
</protein>
<evidence type="ECO:0000256" key="6">
    <source>
        <dbReference type="ARBA" id="ARBA00022679"/>
    </source>
</evidence>
<comment type="cofactor">
    <cofactor evidence="1">
        <name>pyridoxal 5'-phosphate</name>
        <dbReference type="ChEBI" id="CHEBI:597326"/>
    </cofactor>
</comment>
<keyword evidence="5" id="KW-0028">Amino-acid biosynthesis</keyword>
<keyword evidence="8" id="KW-0368">Histidine biosynthesis</keyword>
<evidence type="ECO:0000256" key="9">
    <source>
        <dbReference type="ARBA" id="ARBA00030262"/>
    </source>
</evidence>
<dbReference type="AlphaFoldDB" id="F2U8A5"/>
<dbReference type="EC" id="2.6.1.9" evidence="3"/>
<keyword evidence="4" id="KW-0032">Aminotransferase</keyword>